<dbReference type="STRING" id="1618207.UM93_01315"/>
<feature type="transmembrane region" description="Helical" evidence="1">
    <location>
        <begin position="80"/>
        <end position="101"/>
    </location>
</feature>
<organism evidence="2 3">
    <name type="scientific">Psychromicrobium lacuslunae</name>
    <dbReference type="NCBI Taxonomy" id="1618207"/>
    <lineage>
        <taxon>Bacteria</taxon>
        <taxon>Bacillati</taxon>
        <taxon>Actinomycetota</taxon>
        <taxon>Actinomycetes</taxon>
        <taxon>Micrococcales</taxon>
        <taxon>Micrococcaceae</taxon>
        <taxon>Psychromicrobium</taxon>
    </lineage>
</organism>
<evidence type="ECO:0000313" key="2">
    <source>
        <dbReference type="EMBL" id="AJT42775.1"/>
    </source>
</evidence>
<dbReference type="Proteomes" id="UP000061839">
    <property type="component" value="Chromosome"/>
</dbReference>
<dbReference type="AlphaFoldDB" id="A0A0D4C302"/>
<keyword evidence="1" id="KW-0812">Transmembrane</keyword>
<reference evidence="2 3" key="1">
    <citation type="journal article" date="2015" name="Genome Announc.">
        <title>Complete Genome Sequencing of Protease-Producing Novel Arthrobacter sp. Strain IHBB 11108 Using PacBio Single-Molecule Real-Time Sequencing Technology.</title>
        <authorList>
            <person name="Kiran S."/>
            <person name="Swarnkar M.K."/>
            <person name="Pal M."/>
            <person name="Thakur R."/>
            <person name="Tewari R."/>
            <person name="Singh A.K."/>
            <person name="Gulati A."/>
        </authorList>
    </citation>
    <scope>NUCLEOTIDE SEQUENCE [LARGE SCALE GENOMIC DNA]</scope>
    <source>
        <strain evidence="2 3">IHBB 11108</strain>
    </source>
</reference>
<gene>
    <name evidence="2" type="ORF">UM93_01315</name>
</gene>
<keyword evidence="3" id="KW-1185">Reference proteome</keyword>
<evidence type="ECO:0000256" key="1">
    <source>
        <dbReference type="SAM" id="Phobius"/>
    </source>
</evidence>
<accession>A0A0D4C302</accession>
<proteinExistence type="predicted"/>
<feature type="transmembrane region" description="Helical" evidence="1">
    <location>
        <begin position="46"/>
        <end position="68"/>
    </location>
</feature>
<dbReference type="PATRIC" id="fig|1618207.4.peg.270"/>
<dbReference type="EMBL" id="CP011005">
    <property type="protein sequence ID" value="AJT42775.1"/>
    <property type="molecule type" value="Genomic_DNA"/>
</dbReference>
<dbReference type="KEGG" id="ari:UM93_01315"/>
<sequence length="119" mass="13113">MGRTRVTAQRAHAVVSAEFPVAKELDEQSGVGRLLISSLIRAQLRLSLVVGAGFLILLAAVPTALALFPELKSITLWHIPLPWLLLGAALYPVICLCAWLYTRTAKHDEETFHRLVSDQ</sequence>
<keyword evidence="1" id="KW-1133">Transmembrane helix</keyword>
<keyword evidence="1" id="KW-0472">Membrane</keyword>
<dbReference type="HOGENOM" id="CLU_136228_1_0_11"/>
<evidence type="ECO:0000313" key="3">
    <source>
        <dbReference type="Proteomes" id="UP000061839"/>
    </source>
</evidence>
<protein>
    <submittedName>
        <fullName evidence="2">Membrane protein</fullName>
    </submittedName>
</protein>
<name>A0A0D4C302_9MICC</name>